<evidence type="ECO:0000259" key="1">
    <source>
        <dbReference type="Pfam" id="PF12146"/>
    </source>
</evidence>
<dbReference type="InterPro" id="IPR029058">
    <property type="entry name" value="AB_hydrolase_fold"/>
</dbReference>
<name>A0A1F8AUV1_9BACT</name>
<comment type="caution">
    <text evidence="2">The sequence shown here is derived from an EMBL/GenBank/DDBJ whole genome shotgun (WGS) entry which is preliminary data.</text>
</comment>
<gene>
    <name evidence="2" type="ORF">A3E44_01335</name>
</gene>
<dbReference type="Gene3D" id="3.40.50.1820">
    <property type="entry name" value="alpha/beta hydrolase"/>
    <property type="match status" value="1"/>
</dbReference>
<dbReference type="Proteomes" id="UP000178603">
    <property type="component" value="Unassembled WGS sequence"/>
</dbReference>
<evidence type="ECO:0000313" key="3">
    <source>
        <dbReference type="Proteomes" id="UP000178603"/>
    </source>
</evidence>
<evidence type="ECO:0000313" key="2">
    <source>
        <dbReference type="EMBL" id="OGM55543.1"/>
    </source>
</evidence>
<dbReference type="EMBL" id="MGGW01000002">
    <property type="protein sequence ID" value="OGM55543.1"/>
    <property type="molecule type" value="Genomic_DNA"/>
</dbReference>
<reference evidence="2 3" key="1">
    <citation type="journal article" date="2016" name="Nat. Commun.">
        <title>Thousands of microbial genomes shed light on interconnected biogeochemical processes in an aquifer system.</title>
        <authorList>
            <person name="Anantharaman K."/>
            <person name="Brown C.T."/>
            <person name="Hug L.A."/>
            <person name="Sharon I."/>
            <person name="Castelle C.J."/>
            <person name="Probst A.J."/>
            <person name="Thomas B.C."/>
            <person name="Singh A."/>
            <person name="Wilkins M.J."/>
            <person name="Karaoz U."/>
            <person name="Brodie E.L."/>
            <person name="Williams K.H."/>
            <person name="Hubbard S.S."/>
            <person name="Banfield J.F."/>
        </authorList>
    </citation>
    <scope>NUCLEOTIDE SEQUENCE [LARGE SCALE GENOMIC DNA]</scope>
</reference>
<dbReference type="AlphaFoldDB" id="A0A1F8AUV1"/>
<dbReference type="Pfam" id="PF12146">
    <property type="entry name" value="Hydrolase_4"/>
    <property type="match status" value="1"/>
</dbReference>
<dbReference type="PANTHER" id="PTHR42886">
    <property type="entry name" value="RE40534P-RELATED"/>
    <property type="match status" value="1"/>
</dbReference>
<proteinExistence type="predicted"/>
<dbReference type="PANTHER" id="PTHR42886:SF53">
    <property type="entry name" value="ALPHA_BETA-HYDROLASES SUPERFAMILY PROTEIN"/>
    <property type="match status" value="1"/>
</dbReference>
<sequence>MDSSGFIKIDNKELFSIFTDAGSKKLVIFCHGFRGDSTGPNRYFVRLTRKLKEKGISSLRFDQYANGNSEGDFENASFNNWVDTTLFLVNKYLNLGYEVSLLGQSMGGSCAIVTGSKLGNKLSSIVAWTPGVIIDKPNTQGKYMYESGQRVKWKFWEEAYNAKISECFTKLKVNTYTIFATNDEYVPLKDQEIIIKSAKSYQKIDILKGEVHSKWAYETSEKVINNTANFLSSNFK</sequence>
<protein>
    <recommendedName>
        <fullName evidence="1">Serine aminopeptidase S33 domain-containing protein</fullName>
    </recommendedName>
</protein>
<dbReference type="InterPro" id="IPR022742">
    <property type="entry name" value="Hydrolase_4"/>
</dbReference>
<feature type="domain" description="Serine aminopeptidase S33" evidence="1">
    <location>
        <begin position="23"/>
        <end position="138"/>
    </location>
</feature>
<dbReference type="SUPFAM" id="SSF53474">
    <property type="entry name" value="alpha/beta-Hydrolases"/>
    <property type="match status" value="1"/>
</dbReference>
<accession>A0A1F8AUV1</accession>
<organism evidence="2 3">
    <name type="scientific">Candidatus Woesebacteria bacterium RIFCSPHIGHO2_12_FULL_41_24</name>
    <dbReference type="NCBI Taxonomy" id="1802510"/>
    <lineage>
        <taxon>Bacteria</taxon>
        <taxon>Candidatus Woeseibacteriota</taxon>
    </lineage>
</organism>